<dbReference type="EMBL" id="BSTK01000018">
    <property type="protein sequence ID" value="GLY90871.1"/>
    <property type="molecule type" value="Genomic_DNA"/>
</dbReference>
<comment type="caution">
    <text evidence="1">The sequence shown here is derived from an EMBL/GenBank/DDBJ whole genome shotgun (WGS) entry which is preliminary data.</text>
</comment>
<dbReference type="Proteomes" id="UP001165074">
    <property type="component" value="Unassembled WGS sequence"/>
</dbReference>
<sequence>MSWSALATGLRETARRLRVDRIASAQQASVRRAIARWEAGAVVPDEQYRLLLAHIYARTPAGEVALGPGSDLAELLDAYAGYDVPQAAIDELASTVTASVTGSGGHLLAFLNPSLRGALTAALADPATLDSAVVDALGAASVAVDRQIGTVPFVRLHLAQAAITEACRHLLAGPVPASVVGPLRRVAAEAFALAARLAFETHDDGAALALYRQAVRTADPAVPERRALIRTGQTMVTYYATGDIAAARRIAEAAVADARRGQSALMRARAHALQAEIAARGEPPAERQARTALHLAYHDVDRDTSGDPMPQVFSAARLHGFMGVCGIFLGESGEAERRLSAAAAELTRPRESVQRAIVLTDRALALLRTGEPGGPETAATDLHECVTLTTATRGRVPAQRLRTARLALRPWRTEPFVAELDDHMHTAMIGLVTCPVGSPCGGSPPSLSRVRRLVPPV</sequence>
<gene>
    <name evidence="1" type="ORF">Airi02_088000</name>
</gene>
<reference evidence="1" key="1">
    <citation type="submission" date="2023-03" db="EMBL/GenBank/DDBJ databases">
        <title>Actinoallomurus iriomotensis NBRC 103684.</title>
        <authorList>
            <person name="Ichikawa N."/>
            <person name="Sato H."/>
            <person name="Tonouchi N."/>
        </authorList>
    </citation>
    <scope>NUCLEOTIDE SEQUENCE</scope>
    <source>
        <strain evidence="1">NBRC 103684</strain>
    </source>
</reference>
<proteinExistence type="predicted"/>
<dbReference type="AlphaFoldDB" id="A0A9W6SC25"/>
<protein>
    <submittedName>
        <fullName evidence="1">Uncharacterized protein</fullName>
    </submittedName>
</protein>
<evidence type="ECO:0000313" key="2">
    <source>
        <dbReference type="Proteomes" id="UP001165074"/>
    </source>
</evidence>
<accession>A0A9W6SC25</accession>
<organism evidence="1 2">
    <name type="scientific">Actinoallomurus iriomotensis</name>
    <dbReference type="NCBI Taxonomy" id="478107"/>
    <lineage>
        <taxon>Bacteria</taxon>
        <taxon>Bacillati</taxon>
        <taxon>Actinomycetota</taxon>
        <taxon>Actinomycetes</taxon>
        <taxon>Streptosporangiales</taxon>
        <taxon>Thermomonosporaceae</taxon>
        <taxon>Actinoallomurus</taxon>
    </lineage>
</organism>
<name>A0A9W6SC25_9ACTN</name>
<evidence type="ECO:0000313" key="1">
    <source>
        <dbReference type="EMBL" id="GLY90871.1"/>
    </source>
</evidence>
<keyword evidence="2" id="KW-1185">Reference proteome</keyword>